<evidence type="ECO:0000256" key="3">
    <source>
        <dbReference type="ARBA" id="ARBA00022806"/>
    </source>
</evidence>
<keyword evidence="4" id="KW-0067">ATP-binding</keyword>
<dbReference type="GO" id="GO:0005524">
    <property type="term" value="F:ATP binding"/>
    <property type="evidence" value="ECO:0007669"/>
    <property type="project" value="UniProtKB-KW"/>
</dbReference>
<dbReference type="CDD" id="cd17989">
    <property type="entry name" value="DEXHc_HrpA"/>
    <property type="match status" value="1"/>
</dbReference>
<dbReference type="InterPro" id="IPR003593">
    <property type="entry name" value="AAA+_ATPase"/>
</dbReference>
<feature type="domain" description="Helicase ATP-binding" evidence="5">
    <location>
        <begin position="87"/>
        <end position="250"/>
    </location>
</feature>
<evidence type="ECO:0000313" key="7">
    <source>
        <dbReference type="Proteomes" id="UP000284508"/>
    </source>
</evidence>
<keyword evidence="2" id="KW-0378">Hydrolase</keyword>
<dbReference type="PANTHER" id="PTHR18934">
    <property type="entry name" value="ATP-DEPENDENT RNA HELICASE"/>
    <property type="match status" value="1"/>
</dbReference>
<dbReference type="InterPro" id="IPR014001">
    <property type="entry name" value="Helicase_ATP-bd"/>
</dbReference>
<accession>A0A418GJM0</accession>
<dbReference type="SMART" id="SM00487">
    <property type="entry name" value="DEXDc"/>
    <property type="match status" value="1"/>
</dbReference>
<keyword evidence="3 6" id="KW-0347">Helicase</keyword>
<dbReference type="GO" id="GO:0016787">
    <property type="term" value="F:hydrolase activity"/>
    <property type="evidence" value="ECO:0007669"/>
    <property type="project" value="UniProtKB-KW"/>
</dbReference>
<evidence type="ECO:0000256" key="1">
    <source>
        <dbReference type="ARBA" id="ARBA00022741"/>
    </source>
</evidence>
<dbReference type="AlphaFoldDB" id="A0A418GJM0"/>
<protein>
    <submittedName>
        <fullName evidence="6">ATP-dependent RNA helicase HrpA</fullName>
    </submittedName>
</protein>
<dbReference type="EMBL" id="QXHA01001083">
    <property type="protein sequence ID" value="RIB41078.1"/>
    <property type="molecule type" value="Genomic_DNA"/>
</dbReference>
<sequence>MTEQQKLTFTALQQRLDSLMLRDRLRFSRRLHGVKKVKNPDAQQAIFQEMAKEIDHAAGKVLLREAARPEITYPDNLPVSQKKQDILEAIRDHQVVIVAGETGSGKTTQLPKICMELGRGIKGLIGHTQPRRLAARTVANRIAEELKTEPGGCIGYKVRFSDHVSDNTMVKLMTDGILLAEIQQDRLLMQYDTIIIDEAHERSLNIDFLLGYLKELLPRRPDLKIIITSATIDPERFSRHFNNAPIIEVSGRTYPVEV</sequence>
<dbReference type="SMART" id="SM00382">
    <property type="entry name" value="AAA"/>
    <property type="match status" value="1"/>
</dbReference>
<evidence type="ECO:0000256" key="2">
    <source>
        <dbReference type="ARBA" id="ARBA00022801"/>
    </source>
</evidence>
<dbReference type="Gene3D" id="3.40.50.300">
    <property type="entry name" value="P-loop containing nucleotide triphosphate hydrolases"/>
    <property type="match status" value="1"/>
</dbReference>
<dbReference type="GO" id="GO:0003723">
    <property type="term" value="F:RNA binding"/>
    <property type="evidence" value="ECO:0007669"/>
    <property type="project" value="TreeGrafter"/>
</dbReference>
<dbReference type="PROSITE" id="PS51192">
    <property type="entry name" value="HELICASE_ATP_BIND_1"/>
    <property type="match status" value="1"/>
</dbReference>
<reference evidence="6 7" key="1">
    <citation type="journal article" date="2018" name="BMC Microbiol.">
        <title>Genome sequencing of strains of the most prevalent clonal group of O1:K1:H7 Escherichia coli that causes neonatal meningitis in France.</title>
        <authorList>
            <person name="Geslain G."/>
            <person name="Birgy A."/>
            <person name="Adiba S."/>
            <person name="Magnan M."/>
            <person name="Courroux C."/>
            <person name="Levy C."/>
            <person name="Cohen R."/>
            <person name="Bidet P."/>
            <person name="Bonacorsi S."/>
        </authorList>
    </citation>
    <scope>NUCLEOTIDE SEQUENCE [LARGE SCALE GENOMIC DNA]</scope>
    <source>
        <strain evidence="6 7">S308</strain>
    </source>
</reference>
<gene>
    <name evidence="6" type="ORF">D3C88_15185</name>
</gene>
<dbReference type="Pfam" id="PF00270">
    <property type="entry name" value="DEAD"/>
    <property type="match status" value="1"/>
</dbReference>
<name>A0A418GJM0_ECOLX</name>
<evidence type="ECO:0000259" key="5">
    <source>
        <dbReference type="PROSITE" id="PS51192"/>
    </source>
</evidence>
<dbReference type="PANTHER" id="PTHR18934:SF99">
    <property type="entry name" value="ATP-DEPENDENT RNA HELICASE DHX37-RELATED"/>
    <property type="match status" value="1"/>
</dbReference>
<proteinExistence type="predicted"/>
<evidence type="ECO:0000256" key="4">
    <source>
        <dbReference type="ARBA" id="ARBA00022840"/>
    </source>
</evidence>
<dbReference type="InterPro" id="IPR027417">
    <property type="entry name" value="P-loop_NTPase"/>
</dbReference>
<organism evidence="6 7">
    <name type="scientific">Escherichia coli</name>
    <dbReference type="NCBI Taxonomy" id="562"/>
    <lineage>
        <taxon>Bacteria</taxon>
        <taxon>Pseudomonadati</taxon>
        <taxon>Pseudomonadota</taxon>
        <taxon>Gammaproteobacteria</taxon>
        <taxon>Enterobacterales</taxon>
        <taxon>Enterobacteriaceae</taxon>
        <taxon>Escherichia</taxon>
    </lineage>
</organism>
<feature type="non-terminal residue" evidence="6">
    <location>
        <position position="258"/>
    </location>
</feature>
<evidence type="ECO:0000313" key="6">
    <source>
        <dbReference type="EMBL" id="RIB41078.1"/>
    </source>
</evidence>
<dbReference type="FunFam" id="3.40.50.300:FF:000575">
    <property type="entry name" value="ATP-dependent helicase hrpA"/>
    <property type="match status" value="1"/>
</dbReference>
<dbReference type="SUPFAM" id="SSF52540">
    <property type="entry name" value="P-loop containing nucleoside triphosphate hydrolases"/>
    <property type="match status" value="1"/>
</dbReference>
<keyword evidence="1" id="KW-0547">Nucleotide-binding</keyword>
<dbReference type="Proteomes" id="UP000284508">
    <property type="component" value="Unassembled WGS sequence"/>
</dbReference>
<comment type="caution">
    <text evidence="6">The sequence shown here is derived from an EMBL/GenBank/DDBJ whole genome shotgun (WGS) entry which is preliminary data.</text>
</comment>
<dbReference type="GO" id="GO:0004386">
    <property type="term" value="F:helicase activity"/>
    <property type="evidence" value="ECO:0007669"/>
    <property type="project" value="UniProtKB-KW"/>
</dbReference>
<dbReference type="InterPro" id="IPR011545">
    <property type="entry name" value="DEAD/DEAH_box_helicase_dom"/>
</dbReference>